<dbReference type="InterPro" id="IPR006095">
    <property type="entry name" value="Glu/Leu/Phe/Val/Trp_DH"/>
</dbReference>
<sequence length="413" mass="45732">MQSNPFEEAQKQLARATAVFPISDELRARLTQPERELTVSIPVRMDNEKTQVFEGYRVQYSSLRGPYKGGIRYHLLADINEVRALAFWMALKCAVAGIPMGGGKGGITVDPRELSKAELERLSRGWVRALYPVLGPDRDVPAPDVNTNPEIIGWMADEYEKITGDSRNATFTGKPLDKGGSEGRTAATGVGGFYTFEALQKKMQLPSSVSVVIQGMGNVGGWAAKTFHAHGHRVLAMSDSQGGIYVKNGLHPEEVEKYKKERGTLQGFPNAKPIHNGELLELQCDVLIPAALEDQITEENARNIKAKVVLELANGPATTEADDILYKKGIHVVPDILANSGGVVVSTYEWEQNLKKEHWSEEEVLQKLRTLLERESNKIWDMSVKLKTDLRRAAFALALERLEEALRTQGSNK</sequence>
<dbReference type="GO" id="GO:0000166">
    <property type="term" value="F:nucleotide binding"/>
    <property type="evidence" value="ECO:0007669"/>
    <property type="project" value="UniProtKB-KW"/>
</dbReference>
<evidence type="ECO:0000256" key="1">
    <source>
        <dbReference type="ARBA" id="ARBA00006382"/>
    </source>
</evidence>
<gene>
    <name evidence="9" type="ORF">COU18_00175</name>
</gene>
<dbReference type="InterPro" id="IPR036291">
    <property type="entry name" value="NAD(P)-bd_dom_sf"/>
</dbReference>
<dbReference type="InterPro" id="IPR046346">
    <property type="entry name" value="Aminoacid_DH-like_N_sf"/>
</dbReference>
<dbReference type="GO" id="GO:0004352">
    <property type="term" value="F:glutamate dehydrogenase (NAD+) activity"/>
    <property type="evidence" value="ECO:0007669"/>
    <property type="project" value="TreeGrafter"/>
</dbReference>
<feature type="binding site" evidence="5">
    <location>
        <position position="346"/>
    </location>
    <ligand>
        <name>substrate</name>
    </ligand>
</feature>
<dbReference type="Pfam" id="PF00208">
    <property type="entry name" value="ELFV_dehydrog"/>
    <property type="match status" value="1"/>
</dbReference>
<evidence type="ECO:0000256" key="6">
    <source>
        <dbReference type="PIRSR" id="PIRSR000185-3"/>
    </source>
</evidence>
<dbReference type="InterPro" id="IPR033524">
    <property type="entry name" value="Glu/Leu/Phe/Val_DH_AS"/>
</dbReference>
<keyword evidence="2 3" id="KW-0560">Oxidoreductase</keyword>
<evidence type="ECO:0000256" key="2">
    <source>
        <dbReference type="ARBA" id="ARBA00023002"/>
    </source>
</evidence>
<feature type="domain" description="Glutamate/phenylalanine/leucine/valine/L-tryptophan dehydrogenase C-terminal" evidence="8">
    <location>
        <begin position="181"/>
        <end position="410"/>
    </location>
</feature>
<dbReference type="PANTHER" id="PTHR11606:SF13">
    <property type="entry name" value="GLUTAMATE DEHYDROGENASE 1, MITOCHONDRIAL"/>
    <property type="match status" value="1"/>
</dbReference>
<name>A0A2H0UCL8_9BACT</name>
<evidence type="ECO:0000259" key="8">
    <source>
        <dbReference type="SMART" id="SM00839"/>
    </source>
</evidence>
<dbReference type="Gene3D" id="3.40.50.10860">
    <property type="entry name" value="Leucine Dehydrogenase, chain A, domain 1"/>
    <property type="match status" value="1"/>
</dbReference>
<dbReference type="SUPFAM" id="SSF53223">
    <property type="entry name" value="Aminoacid dehydrogenase-like, N-terminal domain"/>
    <property type="match status" value="1"/>
</dbReference>
<dbReference type="AlphaFoldDB" id="A0A2H0UCL8"/>
<comment type="similarity">
    <text evidence="1 3 7">Belongs to the Glu/Leu/Phe/Val dehydrogenases family.</text>
</comment>
<protein>
    <recommendedName>
        <fullName evidence="3">Glutamate dehydrogenase</fullName>
    </recommendedName>
</protein>
<evidence type="ECO:0000256" key="7">
    <source>
        <dbReference type="RuleBase" id="RU004417"/>
    </source>
</evidence>
<dbReference type="PRINTS" id="PR00082">
    <property type="entry name" value="GLFDHDRGNASE"/>
</dbReference>
<organism evidence="9 10">
    <name type="scientific">Candidatus Kaiserbacteria bacterium CG10_big_fil_rev_8_21_14_0_10_51_14</name>
    <dbReference type="NCBI Taxonomy" id="1974610"/>
    <lineage>
        <taxon>Bacteria</taxon>
        <taxon>Candidatus Kaiseribacteriota</taxon>
    </lineage>
</organism>
<evidence type="ECO:0000256" key="5">
    <source>
        <dbReference type="PIRSR" id="PIRSR000185-2"/>
    </source>
</evidence>
<dbReference type="InterPro" id="IPR006097">
    <property type="entry name" value="Glu/Leu/Phe/Val/Trp_DH_dimer"/>
</dbReference>
<dbReference type="PROSITE" id="PS00074">
    <property type="entry name" value="GLFV_DEHYDROGENASE"/>
    <property type="match status" value="1"/>
</dbReference>
<evidence type="ECO:0000256" key="3">
    <source>
        <dbReference type="PIRNR" id="PIRNR000185"/>
    </source>
</evidence>
<dbReference type="SMART" id="SM00839">
    <property type="entry name" value="ELFV_dehydrog"/>
    <property type="match status" value="1"/>
</dbReference>
<accession>A0A2H0UCL8</accession>
<feature type="binding site" evidence="5">
    <location>
        <position position="68"/>
    </location>
    <ligand>
        <name>substrate</name>
    </ligand>
</feature>
<keyword evidence="5" id="KW-0547">Nucleotide-binding</keyword>
<dbReference type="PANTHER" id="PTHR11606">
    <property type="entry name" value="GLUTAMATE DEHYDROGENASE"/>
    <property type="match status" value="1"/>
</dbReference>
<evidence type="ECO:0000256" key="4">
    <source>
        <dbReference type="PIRSR" id="PIRSR000185-1"/>
    </source>
</evidence>
<dbReference type="Gene3D" id="3.40.50.720">
    <property type="entry name" value="NAD(P)-binding Rossmann-like Domain"/>
    <property type="match status" value="1"/>
</dbReference>
<reference evidence="10" key="1">
    <citation type="submission" date="2017-09" db="EMBL/GenBank/DDBJ databases">
        <title>Depth-based differentiation of microbial function through sediment-hosted aquifers and enrichment of novel symbionts in the deep terrestrial subsurface.</title>
        <authorList>
            <person name="Probst A.J."/>
            <person name="Ladd B."/>
            <person name="Jarett J.K."/>
            <person name="Geller-Mcgrath D.E."/>
            <person name="Sieber C.M.K."/>
            <person name="Emerson J.B."/>
            <person name="Anantharaman K."/>
            <person name="Thomas B.C."/>
            <person name="Malmstrom R."/>
            <person name="Stieglmeier M."/>
            <person name="Klingl A."/>
            <person name="Woyke T."/>
            <person name="Ryan C.M."/>
            <person name="Banfield J.F."/>
        </authorList>
    </citation>
    <scope>NUCLEOTIDE SEQUENCE [LARGE SCALE GENOMIC DNA]</scope>
</reference>
<dbReference type="Proteomes" id="UP000231192">
    <property type="component" value="Unassembled WGS sequence"/>
</dbReference>
<feature type="site" description="Important for catalysis" evidence="6">
    <location>
        <position position="144"/>
    </location>
</feature>
<feature type="binding site" evidence="5">
    <location>
        <position position="218"/>
    </location>
    <ligand>
        <name>NAD(+)</name>
        <dbReference type="ChEBI" id="CHEBI:57540"/>
    </ligand>
</feature>
<feature type="binding site" evidence="5">
    <location>
        <position position="188"/>
    </location>
    <ligand>
        <name>NAD(+)</name>
        <dbReference type="ChEBI" id="CHEBI:57540"/>
    </ligand>
</feature>
<dbReference type="SUPFAM" id="SSF51735">
    <property type="entry name" value="NAD(P)-binding Rossmann-fold domains"/>
    <property type="match status" value="1"/>
</dbReference>
<feature type="active site" description="Proton donor" evidence="4">
    <location>
        <position position="104"/>
    </location>
</feature>
<dbReference type="InterPro" id="IPR006096">
    <property type="entry name" value="Glu/Leu/Phe/Val/Trp_DH_C"/>
</dbReference>
<dbReference type="CDD" id="cd01076">
    <property type="entry name" value="NAD_bind_1_Glu_DH"/>
    <property type="match status" value="1"/>
</dbReference>
<comment type="caution">
    <text evidence="9">The sequence shown here is derived from an EMBL/GenBank/DDBJ whole genome shotgun (WGS) entry which is preliminary data.</text>
</comment>
<dbReference type="InterPro" id="IPR033922">
    <property type="entry name" value="NAD_bind_Glu_DH"/>
</dbReference>
<dbReference type="InterPro" id="IPR014362">
    <property type="entry name" value="Glu_DH"/>
</dbReference>
<dbReference type="PIRSF" id="PIRSF000185">
    <property type="entry name" value="Glu_DH"/>
    <property type="match status" value="1"/>
</dbReference>
<evidence type="ECO:0000313" key="9">
    <source>
        <dbReference type="EMBL" id="PIR84159.1"/>
    </source>
</evidence>
<keyword evidence="5" id="KW-0520">NAD</keyword>
<dbReference type="GO" id="GO:0006538">
    <property type="term" value="P:L-glutamate catabolic process"/>
    <property type="evidence" value="ECO:0007669"/>
    <property type="project" value="TreeGrafter"/>
</dbReference>
<dbReference type="Pfam" id="PF02812">
    <property type="entry name" value="ELFV_dehydrog_N"/>
    <property type="match status" value="1"/>
</dbReference>
<evidence type="ECO:0000313" key="10">
    <source>
        <dbReference type="Proteomes" id="UP000231192"/>
    </source>
</evidence>
<feature type="binding site" evidence="5">
    <location>
        <position position="92"/>
    </location>
    <ligand>
        <name>substrate</name>
    </ligand>
</feature>
<proteinExistence type="inferred from homology"/>
<dbReference type="EMBL" id="PFBK01000002">
    <property type="protein sequence ID" value="PIR84159.1"/>
    <property type="molecule type" value="Genomic_DNA"/>
</dbReference>